<comment type="caution">
    <text evidence="4">Lacks conserved residue(s) required for the propagation of feature annotation.</text>
</comment>
<evidence type="ECO:0000256" key="3">
    <source>
        <dbReference type="ARBA" id="ARBA00022691"/>
    </source>
</evidence>
<protein>
    <submittedName>
        <fullName evidence="6">23S rRNA (Uracil(1939)-C(5))-methyltransferase RlmD</fullName>
    </submittedName>
</protein>
<organism evidence="6">
    <name type="scientific">Candidatus Caldatribacterium californiense</name>
    <dbReference type="NCBI Taxonomy" id="1454726"/>
    <lineage>
        <taxon>Bacteria</taxon>
        <taxon>Pseudomonadati</taxon>
        <taxon>Atribacterota</taxon>
        <taxon>Atribacteria</taxon>
        <taxon>Atribacterales</taxon>
        <taxon>Candidatus Caldatribacteriaceae</taxon>
        <taxon>Candidatus Caldatribacterium</taxon>
    </lineage>
</organism>
<dbReference type="GO" id="GO:0070475">
    <property type="term" value="P:rRNA base methylation"/>
    <property type="evidence" value="ECO:0007669"/>
    <property type="project" value="TreeGrafter"/>
</dbReference>
<gene>
    <name evidence="6" type="ORF">ENU96_00500</name>
</gene>
<evidence type="ECO:0000256" key="2">
    <source>
        <dbReference type="ARBA" id="ARBA00022679"/>
    </source>
</evidence>
<dbReference type="Pfam" id="PF05958">
    <property type="entry name" value="tRNA_U5-meth_tr"/>
    <property type="match status" value="1"/>
</dbReference>
<feature type="active site" description="Nucleophile" evidence="4">
    <location>
        <position position="74"/>
    </location>
</feature>
<feature type="active site" evidence="5">
    <location>
        <position position="74"/>
    </location>
</feature>
<name>A0A7V3YK60_9BACT</name>
<dbReference type="AlphaFoldDB" id="A0A7V3YK60"/>
<dbReference type="Gene3D" id="3.40.50.150">
    <property type="entry name" value="Vaccinia Virus protein VP39"/>
    <property type="match status" value="1"/>
</dbReference>
<keyword evidence="2 4" id="KW-0808">Transferase</keyword>
<keyword evidence="3 4" id="KW-0949">S-adenosyl-L-methionine</keyword>
<comment type="similarity">
    <text evidence="4">Belongs to the class I-like SAM-binding methyltransferase superfamily. RNA M5U methyltransferase family.</text>
</comment>
<dbReference type="InterPro" id="IPR030390">
    <property type="entry name" value="MeTrfase_TrmA_AS"/>
</dbReference>
<accession>A0A7V3YK60</accession>
<evidence type="ECO:0000313" key="6">
    <source>
        <dbReference type="EMBL" id="HGI74152.1"/>
    </source>
</evidence>
<comment type="caution">
    <text evidence="6">The sequence shown here is derived from an EMBL/GenBank/DDBJ whole genome shotgun (WGS) entry which is preliminary data.</text>
</comment>
<proteinExistence type="inferred from homology"/>
<dbReference type="InterPro" id="IPR029063">
    <property type="entry name" value="SAM-dependent_MTases_sf"/>
</dbReference>
<dbReference type="PROSITE" id="PS51687">
    <property type="entry name" value="SAM_MT_RNA_M5U"/>
    <property type="match status" value="1"/>
</dbReference>
<feature type="binding site" evidence="4">
    <location>
        <position position="2"/>
    </location>
    <ligand>
        <name>S-adenosyl-L-methionine</name>
        <dbReference type="ChEBI" id="CHEBI:59789"/>
    </ligand>
</feature>
<evidence type="ECO:0000256" key="1">
    <source>
        <dbReference type="ARBA" id="ARBA00022603"/>
    </source>
</evidence>
<feature type="binding site" evidence="4">
    <location>
        <position position="47"/>
    </location>
    <ligand>
        <name>S-adenosyl-L-methionine</name>
        <dbReference type="ChEBI" id="CHEBI:59789"/>
    </ligand>
</feature>
<dbReference type="EMBL" id="DTEN01000022">
    <property type="protein sequence ID" value="HGI74152.1"/>
    <property type="molecule type" value="Genomic_DNA"/>
</dbReference>
<evidence type="ECO:0000256" key="4">
    <source>
        <dbReference type="PROSITE-ProRule" id="PRU01024"/>
    </source>
</evidence>
<feature type="non-terminal residue" evidence="6">
    <location>
        <position position="1"/>
    </location>
</feature>
<dbReference type="PROSITE" id="PS01230">
    <property type="entry name" value="TRMA_1"/>
    <property type="match status" value="1"/>
</dbReference>
<dbReference type="PANTHER" id="PTHR11061:SF30">
    <property type="entry name" value="TRNA (URACIL(54)-C(5))-METHYLTRANSFERASE"/>
    <property type="match status" value="1"/>
</dbReference>
<sequence>VEENPKAVEDAFENAKRNGRTNFTCILGRVEKLLASSRFHVDVVIVDPPRAGLDKKVVQRVSSLAPRKVVYVSCNIGTFARDVALFRDRRYDLMKLAFFDLFPQTPYFETVALLVRR</sequence>
<dbReference type="SUPFAM" id="SSF53335">
    <property type="entry name" value="S-adenosyl-L-methionine-dependent methyltransferases"/>
    <property type="match status" value="1"/>
</dbReference>
<dbReference type="PANTHER" id="PTHR11061">
    <property type="entry name" value="RNA M5U METHYLTRANSFERASE"/>
    <property type="match status" value="1"/>
</dbReference>
<reference evidence="6" key="1">
    <citation type="journal article" date="2020" name="mSystems">
        <title>Genome- and Community-Level Interaction Insights into Carbon Utilization and Element Cycling Functions of Hydrothermarchaeota in Hydrothermal Sediment.</title>
        <authorList>
            <person name="Zhou Z."/>
            <person name="Liu Y."/>
            <person name="Xu W."/>
            <person name="Pan J."/>
            <person name="Luo Z.H."/>
            <person name="Li M."/>
        </authorList>
    </citation>
    <scope>NUCLEOTIDE SEQUENCE [LARGE SCALE GENOMIC DNA]</scope>
    <source>
        <strain evidence="6">SpSt-716</strain>
    </source>
</reference>
<keyword evidence="1 4" id="KW-0489">Methyltransferase</keyword>
<dbReference type="GO" id="GO:0070041">
    <property type="term" value="F:rRNA (uridine-C5-)-methyltransferase activity"/>
    <property type="evidence" value="ECO:0007669"/>
    <property type="project" value="TreeGrafter"/>
</dbReference>
<dbReference type="InterPro" id="IPR010280">
    <property type="entry name" value="U5_MeTrfase_fam"/>
</dbReference>
<evidence type="ECO:0000256" key="5">
    <source>
        <dbReference type="PROSITE-ProRule" id="PRU10015"/>
    </source>
</evidence>